<dbReference type="Pfam" id="PF01270">
    <property type="entry name" value="Glyco_hydro_8"/>
    <property type="match status" value="1"/>
</dbReference>
<organism evidence="4 5">
    <name type="scientific">Paenibacillus mucilaginosus (strain KNP414)</name>
    <dbReference type="NCBI Taxonomy" id="1036673"/>
    <lineage>
        <taxon>Bacteria</taxon>
        <taxon>Bacillati</taxon>
        <taxon>Bacillota</taxon>
        <taxon>Bacilli</taxon>
        <taxon>Bacillales</taxon>
        <taxon>Paenibacillaceae</taxon>
        <taxon>Paenibacillus</taxon>
    </lineage>
</organism>
<dbReference type="InterPro" id="IPR008928">
    <property type="entry name" value="6-hairpin_glycosidase_sf"/>
</dbReference>
<dbReference type="PATRIC" id="fig|1036673.3.peg.4706"/>
<evidence type="ECO:0000313" key="5">
    <source>
        <dbReference type="Proteomes" id="UP000006620"/>
    </source>
</evidence>
<dbReference type="GO" id="GO:0004553">
    <property type="term" value="F:hydrolase activity, hydrolyzing O-glycosyl compounds"/>
    <property type="evidence" value="ECO:0007669"/>
    <property type="project" value="InterPro"/>
</dbReference>
<evidence type="ECO:0000256" key="2">
    <source>
        <dbReference type="ARBA" id="ARBA00022801"/>
    </source>
</evidence>
<dbReference type="PRINTS" id="PR00735">
    <property type="entry name" value="GLHYDRLASE8"/>
</dbReference>
<dbReference type="InterPro" id="IPR012341">
    <property type="entry name" value="6hp_glycosidase-like_sf"/>
</dbReference>
<name>F8F6U8_PAEMK</name>
<dbReference type="HOGENOM" id="CLU_037722_0_0_9"/>
<keyword evidence="4" id="KW-0858">Xylan degradation</keyword>
<protein>
    <submittedName>
        <fullName evidence="4">Reducing end xylose-releasing exo-oligoxylanase</fullName>
    </submittedName>
</protein>
<gene>
    <name evidence="4" type="ordered locus">KNP414_05090</name>
</gene>
<dbReference type="InterPro" id="IPR002037">
    <property type="entry name" value="Glyco_hydro_8"/>
</dbReference>
<reference evidence="5" key="1">
    <citation type="submission" date="2011-06" db="EMBL/GenBank/DDBJ databases">
        <title>Complete genome sequence of Paenibacillus mucilaginosus KNP414.</title>
        <authorList>
            <person name="Wang J."/>
            <person name="Hu S."/>
            <person name="Hu X."/>
            <person name="Zhang B."/>
            <person name="Dong D."/>
            <person name="Zhang S."/>
            <person name="Zhao K."/>
            <person name="Wu D."/>
        </authorList>
    </citation>
    <scope>NUCLEOTIDE SEQUENCE [LARGE SCALE GENOMIC DNA]</scope>
    <source>
        <strain evidence="5">KNP414</strain>
    </source>
</reference>
<keyword evidence="2 4" id="KW-0378">Hydrolase</keyword>
<reference evidence="4 5" key="2">
    <citation type="journal article" date="2013" name="Genome Announc.">
        <title>Genome Sequence of Growth-Improving Paenibacillus mucilaginosus Strain KNP414.</title>
        <authorList>
            <person name="Lu J.J."/>
            <person name="Wang J.F."/>
            <person name="Hu X.F."/>
        </authorList>
    </citation>
    <scope>NUCLEOTIDE SEQUENCE [LARGE SCALE GENOMIC DNA]</scope>
    <source>
        <strain evidence="4 5">KNP414</strain>
    </source>
</reference>
<sequence length="387" mass="44542">MEMTIQQASRGAFYTGEYRNVFRECGYTEEEIAGRVRQAWQDIFFGDENTRIYFESGADEAYMLDTGNLDVRTEGMSYGMMMAVQLDQKEVFDRLWKWSKTHMYMTEGLHAGYFAWSCSPDGSKRAYGPAPDGEEFFAMALFFASHRWGDGPEPFNYSVQARELLHTCLHRGEDGEGYPMWNPDNKLIKFIPECEYSDPSYHLPHFYELFALWANEEDRAFWKEAAAASRQYLHVALHPVTGLAPEYAHYDGTPNDERGYGHFFSDSYRVVANIGLDYEWFRADEWQVGAAERIQAFFADKSPEDYRRYTIAGEPFEEKSLHPVGLIATNAMASLAAAGPAARQMVELFWNTPVRTGERRYYDNCLYLFSLLALSGEYRIWAPAAAE</sequence>
<evidence type="ECO:0000256" key="3">
    <source>
        <dbReference type="ARBA" id="ARBA00023295"/>
    </source>
</evidence>
<keyword evidence="4" id="KW-0624">Polysaccharide degradation</keyword>
<evidence type="ECO:0000256" key="1">
    <source>
        <dbReference type="ARBA" id="ARBA00009209"/>
    </source>
</evidence>
<dbReference type="AlphaFoldDB" id="F8F6U8"/>
<dbReference type="Proteomes" id="UP000006620">
    <property type="component" value="Chromosome"/>
</dbReference>
<dbReference type="Gene3D" id="1.50.10.10">
    <property type="match status" value="1"/>
</dbReference>
<keyword evidence="3 4" id="KW-0326">Glycosidase</keyword>
<dbReference type="GO" id="GO:0045493">
    <property type="term" value="P:xylan catabolic process"/>
    <property type="evidence" value="ECO:0007669"/>
    <property type="project" value="UniProtKB-KW"/>
</dbReference>
<evidence type="ECO:0000313" key="4">
    <source>
        <dbReference type="EMBL" id="AEI43614.1"/>
    </source>
</evidence>
<dbReference type="SUPFAM" id="SSF48208">
    <property type="entry name" value="Six-hairpin glycosidases"/>
    <property type="match status" value="1"/>
</dbReference>
<dbReference type="KEGG" id="pms:KNP414_05090"/>
<proteinExistence type="inferred from homology"/>
<comment type="similarity">
    <text evidence="1">Belongs to the glycosyl hydrolase 8 (cellulase D) family.</text>
</comment>
<accession>F8F6U8</accession>
<dbReference type="EMBL" id="CP002869">
    <property type="protein sequence ID" value="AEI43614.1"/>
    <property type="molecule type" value="Genomic_DNA"/>
</dbReference>
<dbReference type="RefSeq" id="WP_013918767.1">
    <property type="nucleotide sequence ID" value="NC_015690.1"/>
</dbReference>
<keyword evidence="4" id="KW-0119">Carbohydrate metabolism</keyword>